<gene>
    <name evidence="3" type="ORF">GGD89_000033</name>
</gene>
<name>A0A7W6R9M6_9PROT</name>
<accession>A0A7W6R9M6</accession>
<feature type="transmembrane region" description="Helical" evidence="2">
    <location>
        <begin position="144"/>
        <end position="167"/>
    </location>
</feature>
<comment type="caution">
    <text evidence="3">The sequence shown here is derived from an EMBL/GenBank/DDBJ whole genome shotgun (WGS) entry which is preliminary data.</text>
</comment>
<proteinExistence type="predicted"/>
<feature type="transmembrane region" description="Helical" evidence="2">
    <location>
        <begin position="74"/>
        <end position="95"/>
    </location>
</feature>
<feature type="compositionally biased region" description="Basic and acidic residues" evidence="1">
    <location>
        <begin position="177"/>
        <end position="188"/>
    </location>
</feature>
<evidence type="ECO:0000256" key="2">
    <source>
        <dbReference type="SAM" id="Phobius"/>
    </source>
</evidence>
<evidence type="ECO:0000313" key="3">
    <source>
        <dbReference type="EMBL" id="MBB4264427.1"/>
    </source>
</evidence>
<dbReference type="AlphaFoldDB" id="A0A7W6R9M6"/>
<dbReference type="RefSeq" id="WP_184042074.1">
    <property type="nucleotide sequence ID" value="NZ_JACIGK010000001.1"/>
</dbReference>
<feature type="transmembrane region" description="Helical" evidence="2">
    <location>
        <begin position="107"/>
        <end position="124"/>
    </location>
</feature>
<feature type="region of interest" description="Disordered" evidence="1">
    <location>
        <begin position="175"/>
        <end position="260"/>
    </location>
</feature>
<feature type="transmembrane region" description="Helical" evidence="2">
    <location>
        <begin position="20"/>
        <end position="42"/>
    </location>
</feature>
<organism evidence="3 4">
    <name type="scientific">Roseospira visakhapatnamensis</name>
    <dbReference type="NCBI Taxonomy" id="390880"/>
    <lineage>
        <taxon>Bacteria</taxon>
        <taxon>Pseudomonadati</taxon>
        <taxon>Pseudomonadota</taxon>
        <taxon>Alphaproteobacteria</taxon>
        <taxon>Rhodospirillales</taxon>
        <taxon>Rhodospirillaceae</taxon>
        <taxon>Roseospira</taxon>
    </lineage>
</organism>
<keyword evidence="2" id="KW-0812">Transmembrane</keyword>
<feature type="compositionally biased region" description="Polar residues" evidence="1">
    <location>
        <begin position="189"/>
        <end position="205"/>
    </location>
</feature>
<evidence type="ECO:0000313" key="4">
    <source>
        <dbReference type="Proteomes" id="UP000554286"/>
    </source>
</evidence>
<keyword evidence="4" id="KW-1185">Reference proteome</keyword>
<reference evidence="3 4" key="1">
    <citation type="submission" date="2020-08" db="EMBL/GenBank/DDBJ databases">
        <title>Genome sequencing of Purple Non-Sulfur Bacteria from various extreme environments.</title>
        <authorList>
            <person name="Mayer M."/>
        </authorList>
    </citation>
    <scope>NUCLEOTIDE SEQUENCE [LARGE SCALE GENOMIC DNA]</scope>
    <source>
        <strain evidence="3 4">JA131</strain>
    </source>
</reference>
<keyword evidence="2" id="KW-1133">Transmembrane helix</keyword>
<dbReference type="EMBL" id="JACIGK010000001">
    <property type="protein sequence ID" value="MBB4264427.1"/>
    <property type="molecule type" value="Genomic_DNA"/>
</dbReference>
<protein>
    <submittedName>
        <fullName evidence="3">Uncharacterized protein</fullName>
    </submittedName>
</protein>
<dbReference type="Proteomes" id="UP000554286">
    <property type="component" value="Unassembled WGS sequence"/>
</dbReference>
<evidence type="ECO:0000256" key="1">
    <source>
        <dbReference type="SAM" id="MobiDB-lite"/>
    </source>
</evidence>
<keyword evidence="2" id="KW-0472">Membrane</keyword>
<sequence>MEKAVTGIKESNFWRIFKSFLALISIFIILSLLIIVSHYAIIEYTFERSIILTRSKAVFSVEALVHSVNNAINFHLLVMFGLYAMMYYAFGRIALKNNVHVSLGKKIILAVFFFVSFFFFYIGYKIEQELMYQVFLHSFDWKMIYPYFDLMATCLAINAGLCAYLTFDMVSLSTGKGEADHEEPRITESRTLANQRDRTLGTSSALRPEDDSVSSRGAVESRPGPDISPADDDSGATGPSQRHGGVRSGVPAESGHGHAG</sequence>